<dbReference type="AlphaFoldDB" id="A0A1F4X4R8"/>
<dbReference type="InterPro" id="IPR036397">
    <property type="entry name" value="RNaseH_sf"/>
</dbReference>
<dbReference type="PANTHER" id="PTHR46564">
    <property type="entry name" value="TRANSPOSASE"/>
    <property type="match status" value="1"/>
</dbReference>
<evidence type="ECO:0000313" key="3">
    <source>
        <dbReference type="Proteomes" id="UP000176815"/>
    </source>
</evidence>
<dbReference type="Pfam" id="PF13358">
    <property type="entry name" value="DDE_3"/>
    <property type="match status" value="1"/>
</dbReference>
<evidence type="ECO:0000259" key="1">
    <source>
        <dbReference type="Pfam" id="PF13358"/>
    </source>
</evidence>
<dbReference type="GO" id="GO:0003676">
    <property type="term" value="F:nucleic acid binding"/>
    <property type="evidence" value="ECO:0007669"/>
    <property type="project" value="InterPro"/>
</dbReference>
<dbReference type="InterPro" id="IPR012337">
    <property type="entry name" value="RNaseH-like_sf"/>
</dbReference>
<dbReference type="InterPro" id="IPR038717">
    <property type="entry name" value="Tc1-like_DDE_dom"/>
</dbReference>
<dbReference type="EMBL" id="MEWG01000041">
    <property type="protein sequence ID" value="OGC76531.1"/>
    <property type="molecule type" value="Genomic_DNA"/>
</dbReference>
<dbReference type="Gene3D" id="3.30.420.10">
    <property type="entry name" value="Ribonuclease H-like superfamily/Ribonuclease H"/>
    <property type="match status" value="1"/>
</dbReference>
<evidence type="ECO:0000313" key="2">
    <source>
        <dbReference type="EMBL" id="OGC76531.1"/>
    </source>
</evidence>
<feature type="domain" description="Tc1-like transposase DDE" evidence="1">
    <location>
        <begin position="6"/>
        <end position="95"/>
    </location>
</feature>
<gene>
    <name evidence="2" type="ORF">A2619_00880</name>
</gene>
<organism evidence="2 3">
    <name type="scientific">candidate division WWE3 bacterium RIFOXYD1_FULL_39_9</name>
    <dbReference type="NCBI Taxonomy" id="1802649"/>
    <lineage>
        <taxon>Bacteria</taxon>
        <taxon>Katanobacteria</taxon>
    </lineage>
</organism>
<sequence>MDVITRSYDTINQFAVCNFLKALRAKNPNGEKLFFILDRGPCNKALSVRELAKELNIEIIFLPPYSPNLNPIERLWKFFKRKVLYNKYYEKFKDFESVCSSFFRGIRKYKPELTTLITDNFSAVGT</sequence>
<proteinExistence type="predicted"/>
<protein>
    <recommendedName>
        <fullName evidence="1">Tc1-like transposase DDE domain-containing protein</fullName>
    </recommendedName>
</protein>
<dbReference type="Proteomes" id="UP000176815">
    <property type="component" value="Unassembled WGS sequence"/>
</dbReference>
<accession>A0A1F4X4R8</accession>
<reference evidence="2 3" key="1">
    <citation type="journal article" date="2016" name="Nat. Commun.">
        <title>Thousands of microbial genomes shed light on interconnected biogeochemical processes in an aquifer system.</title>
        <authorList>
            <person name="Anantharaman K."/>
            <person name="Brown C.T."/>
            <person name="Hug L.A."/>
            <person name="Sharon I."/>
            <person name="Castelle C.J."/>
            <person name="Probst A.J."/>
            <person name="Thomas B.C."/>
            <person name="Singh A."/>
            <person name="Wilkins M.J."/>
            <person name="Karaoz U."/>
            <person name="Brodie E.L."/>
            <person name="Williams K.H."/>
            <person name="Hubbard S.S."/>
            <person name="Banfield J.F."/>
        </authorList>
    </citation>
    <scope>NUCLEOTIDE SEQUENCE [LARGE SCALE GENOMIC DNA]</scope>
</reference>
<name>A0A1F4X4R8_UNCKA</name>
<dbReference type="SUPFAM" id="SSF53098">
    <property type="entry name" value="Ribonuclease H-like"/>
    <property type="match status" value="1"/>
</dbReference>
<dbReference type="PANTHER" id="PTHR46564:SF1">
    <property type="entry name" value="TRANSPOSASE"/>
    <property type="match status" value="1"/>
</dbReference>
<comment type="caution">
    <text evidence="2">The sequence shown here is derived from an EMBL/GenBank/DDBJ whole genome shotgun (WGS) entry which is preliminary data.</text>
</comment>